<dbReference type="RefSeq" id="WP_244751187.1">
    <property type="nucleotide sequence ID" value="NZ_CP095074.1"/>
</dbReference>
<proteinExistence type="predicted"/>
<protein>
    <submittedName>
        <fullName evidence="2">Sigma-70 family RNA polymerase sigma factor</fullName>
    </submittedName>
</protein>
<accession>A0ABY4GUF0</accession>
<dbReference type="Proteomes" id="UP000831880">
    <property type="component" value="Chromosome"/>
</dbReference>
<evidence type="ECO:0000313" key="2">
    <source>
        <dbReference type="EMBL" id="UOQ91576.1"/>
    </source>
</evidence>
<reference evidence="2 3" key="1">
    <citation type="submission" date="2022-04" db="EMBL/GenBank/DDBJ databases">
        <title>Halobacillus sp. isolated from saltern.</title>
        <authorList>
            <person name="Won M."/>
            <person name="Lee C.-M."/>
            <person name="Woen H.-Y."/>
            <person name="Kwon S.-W."/>
        </authorList>
    </citation>
    <scope>NUCLEOTIDE SEQUENCE [LARGE SCALE GENOMIC DNA]</scope>
    <source>
        <strain evidence="2 3">SSTM10-2</strain>
    </source>
</reference>
<dbReference type="InterPro" id="IPR013249">
    <property type="entry name" value="RNA_pol_sigma70_r4_t2"/>
</dbReference>
<dbReference type="Pfam" id="PF08281">
    <property type="entry name" value="Sigma70_r4_2"/>
    <property type="match status" value="1"/>
</dbReference>
<evidence type="ECO:0000259" key="1">
    <source>
        <dbReference type="Pfam" id="PF08281"/>
    </source>
</evidence>
<evidence type="ECO:0000313" key="3">
    <source>
        <dbReference type="Proteomes" id="UP000831880"/>
    </source>
</evidence>
<keyword evidence="3" id="KW-1185">Reference proteome</keyword>
<gene>
    <name evidence="2" type="ORF">MUO14_13505</name>
</gene>
<feature type="domain" description="RNA polymerase sigma factor 70 region 4 type 2" evidence="1">
    <location>
        <begin position="147"/>
        <end position="198"/>
    </location>
</feature>
<dbReference type="SUPFAM" id="SSF88659">
    <property type="entry name" value="Sigma3 and sigma4 domains of RNA polymerase sigma factors"/>
    <property type="match status" value="1"/>
</dbReference>
<dbReference type="EMBL" id="CP095074">
    <property type="protein sequence ID" value="UOQ91576.1"/>
    <property type="molecule type" value="Genomic_DNA"/>
</dbReference>
<name>A0ABY4GUF0_9BACI</name>
<dbReference type="InterPro" id="IPR014284">
    <property type="entry name" value="RNA_pol_sigma-70_dom"/>
</dbReference>
<dbReference type="NCBIfam" id="TIGR02937">
    <property type="entry name" value="sigma70-ECF"/>
    <property type="match status" value="1"/>
</dbReference>
<dbReference type="Gene3D" id="1.20.140.160">
    <property type="match status" value="1"/>
</dbReference>
<organism evidence="2 3">
    <name type="scientific">Halobacillus shinanisalinarum</name>
    <dbReference type="NCBI Taxonomy" id="2932258"/>
    <lineage>
        <taxon>Bacteria</taxon>
        <taxon>Bacillati</taxon>
        <taxon>Bacillota</taxon>
        <taxon>Bacilli</taxon>
        <taxon>Bacillales</taxon>
        <taxon>Bacillaceae</taxon>
        <taxon>Halobacillus</taxon>
    </lineage>
</organism>
<sequence length="207" mass="24231">MKRRDDSHDDQYTEVGRFIEENEGFVTNALVQSFLKNKQHQCLLEQFLQQATIEAAKELDTAFQEHYAEIRLTSLLSSNIRRYAIRFDQKKNRESQRHLLILDKPVRDDEDTVPTNLEMMKDNQALPIDQLVIERANDLENQIENPALYRAIRSLTPRQRYILESAYLLDMKDTEIAVNEGVSQQSITKTRKKALSKMKKQLTGDYI</sequence>
<dbReference type="InterPro" id="IPR013324">
    <property type="entry name" value="RNA_pol_sigma_r3/r4-like"/>
</dbReference>